<accession>A0A284VMF0</accession>
<organism evidence="1 2">
    <name type="scientific">Candidatus Methanoperedens nitratireducens</name>
    <dbReference type="NCBI Taxonomy" id="1392998"/>
    <lineage>
        <taxon>Archaea</taxon>
        <taxon>Methanobacteriati</taxon>
        <taxon>Methanobacteriota</taxon>
        <taxon>Stenosarchaea group</taxon>
        <taxon>Methanomicrobia</taxon>
        <taxon>Methanosarcinales</taxon>
        <taxon>ANME-2 cluster</taxon>
        <taxon>Candidatus Methanoperedentaceae</taxon>
        <taxon>Candidatus Methanoperedens</taxon>
    </lineage>
</organism>
<name>A0A284VMF0_9EURY</name>
<proteinExistence type="predicted"/>
<sequence length="55" mass="6534">MTEEDIHNHLKALENTEKYISKLLPEDRENVKRFIKDAWAKGYSKSSHHQLEPDI</sequence>
<dbReference type="AlphaFoldDB" id="A0A284VMF0"/>
<evidence type="ECO:0000313" key="2">
    <source>
        <dbReference type="Proteomes" id="UP000218615"/>
    </source>
</evidence>
<dbReference type="Proteomes" id="UP000218615">
    <property type="component" value="Unassembled WGS sequence"/>
</dbReference>
<keyword evidence="2" id="KW-1185">Reference proteome</keyword>
<protein>
    <submittedName>
        <fullName evidence="1">Uncharacterized protein</fullName>
    </submittedName>
</protein>
<evidence type="ECO:0000313" key="1">
    <source>
        <dbReference type="EMBL" id="SNQ60389.1"/>
    </source>
</evidence>
<dbReference type="RefSeq" id="WP_179293846.1">
    <property type="nucleotide sequence ID" value="NZ_FZMP01000090.1"/>
</dbReference>
<dbReference type="EMBL" id="FZMP01000090">
    <property type="protein sequence ID" value="SNQ60389.1"/>
    <property type="molecule type" value="Genomic_DNA"/>
</dbReference>
<reference evidence="2" key="1">
    <citation type="submission" date="2017-06" db="EMBL/GenBank/DDBJ databases">
        <authorList>
            <person name="Cremers G."/>
        </authorList>
    </citation>
    <scope>NUCLEOTIDE SEQUENCE [LARGE SCALE GENOMIC DNA]</scope>
</reference>
<gene>
    <name evidence="1" type="ORF">MNV_180021</name>
</gene>